<keyword evidence="2" id="KW-1133">Transmembrane helix</keyword>
<dbReference type="Proteomes" id="UP000280861">
    <property type="component" value="Unassembled WGS sequence"/>
</dbReference>
<sequence>MDQPSRQDELMAAALAGELTAAEREELDAACAANPALLREIQSLQGLSQRLTNSGGDWTEHAVPVTLAQKMEALSVELSGPGSSEETASSVRAPQVGNGLATNGPASSRPDTNVPAPTRPVRSLPATSPSARHRRRYRRPLLAAAAAGLLVIGGVGGAALSNFQQAPPTGPPGTLGAVEDVQLKGSPTGTTIDAALIAHTWGTETVLAIDGLPVGESYEVVLVRTDGTELDSGTFLGAAQTVTCRMNAAVLRGEVAALQIRNTAGTVLASSDLPRV</sequence>
<feature type="compositionally biased region" description="Polar residues" evidence="1">
    <location>
        <begin position="100"/>
        <end position="111"/>
    </location>
</feature>
<evidence type="ECO:0000313" key="4">
    <source>
        <dbReference type="Proteomes" id="UP000280861"/>
    </source>
</evidence>
<organism evidence="3 4">
    <name type="scientific">Arthrobacter ulcerisalmonis</name>
    <dbReference type="NCBI Taxonomy" id="2483813"/>
    <lineage>
        <taxon>Bacteria</taxon>
        <taxon>Bacillati</taxon>
        <taxon>Actinomycetota</taxon>
        <taxon>Actinomycetes</taxon>
        <taxon>Micrococcales</taxon>
        <taxon>Micrococcaceae</taxon>
        <taxon>Arthrobacter</taxon>
    </lineage>
</organism>
<feature type="compositionally biased region" description="Polar residues" evidence="1">
    <location>
        <begin position="81"/>
        <end position="92"/>
    </location>
</feature>
<evidence type="ECO:0000256" key="2">
    <source>
        <dbReference type="SAM" id="Phobius"/>
    </source>
</evidence>
<dbReference type="RefSeq" id="WP_124090949.1">
    <property type="nucleotide sequence ID" value="NZ_CBCRYA010000025.1"/>
</dbReference>
<feature type="transmembrane region" description="Helical" evidence="2">
    <location>
        <begin position="141"/>
        <end position="160"/>
    </location>
</feature>
<gene>
    <name evidence="3" type="ORF">PSET11_00950</name>
</gene>
<evidence type="ECO:0008006" key="5">
    <source>
        <dbReference type="Google" id="ProtNLM"/>
    </source>
</evidence>
<keyword evidence="2" id="KW-0472">Membrane</keyword>
<dbReference type="AlphaFoldDB" id="A0A3P5WLJ8"/>
<protein>
    <recommendedName>
        <fullName evidence="5">Anti-sigma-K factor rskA</fullName>
    </recommendedName>
</protein>
<keyword evidence="2" id="KW-0812">Transmembrane</keyword>
<accession>A0A3P5WLJ8</accession>
<evidence type="ECO:0000256" key="1">
    <source>
        <dbReference type="SAM" id="MobiDB-lite"/>
    </source>
</evidence>
<proteinExistence type="predicted"/>
<reference evidence="3 4" key="1">
    <citation type="submission" date="2018-11" db="EMBL/GenBank/DDBJ databases">
        <authorList>
            <person name="Criscuolo A."/>
        </authorList>
    </citation>
    <scope>NUCLEOTIDE SEQUENCE [LARGE SCALE GENOMIC DNA]</scope>
    <source>
        <strain evidence="3">AT11b</strain>
    </source>
</reference>
<dbReference type="EMBL" id="UXAU01000015">
    <property type="protein sequence ID" value="VDC22425.1"/>
    <property type="molecule type" value="Genomic_DNA"/>
</dbReference>
<keyword evidence="4" id="KW-1185">Reference proteome</keyword>
<name>A0A3P5WLJ8_9MICC</name>
<evidence type="ECO:0000313" key="3">
    <source>
        <dbReference type="EMBL" id="VDC22425.1"/>
    </source>
</evidence>
<feature type="region of interest" description="Disordered" evidence="1">
    <location>
        <begin position="77"/>
        <end position="135"/>
    </location>
</feature>
<dbReference type="OrthoDB" id="5242431at2"/>